<keyword evidence="4" id="KW-1185">Reference proteome</keyword>
<protein>
    <submittedName>
        <fullName evidence="2">Uncharacterized protein</fullName>
    </submittedName>
</protein>
<name>A0ABQ7UQN2_SOLTU</name>
<sequence length="608" mass="67780">MPLSNRSIIRSRSWGCGQRTIGIASSCACSWVTTIPLTISITLCEVSLWFTLRPGYGNSLSIGNSNLNRNWPGTIYPALLLPSVSYPKFLSLHESSSSTGPSRPRANHRSTMEPNEESHVDGPEHSPALRSPLELELGLLDALLLSSELNYFGSDAFDQMEGWMPAFSDFVRGRAKKALDLCLFRGMDQSKGSAAIDTYPINQKYNRSRPKLMQLWNSVQIESFLASSRIASPYRKEGPEGERTGHPSHPPKEVERGERIPSFSRRGQSSIPLLRIYPVSTTLARVGGAGFRQLAKFHHAAAIAYPNAPAPDLTAGFALSFLACYAPASGMLYRMRQPTSGVGPTNCKRGRERKSKKFYAFVLHIREALHSLKKTHKITSFSVLKERGFKPSSTPTHWQGEQHGKRGSTPFSVGFRNRNRTKLAHKPATKQEQKKEYVELGQETIISQPTSKTSPDSRFEHKSPLAELNWLSFACYSLRPEKEPPLGFISSLEFLFRILVYETNQWCSIGNKIQPLQAHGGALLRLGELGLVTGADFYSIPPRPLRDVVLDWLIAMDQYFELKEISDPERSEGGGQKAIFELNELHLSFLDSIEGAYRIALRVEGPTA</sequence>
<gene>
    <name evidence="3" type="ORF">KY290_026801</name>
    <name evidence="2" type="ORF">KY290_030438</name>
</gene>
<proteinExistence type="predicted"/>
<evidence type="ECO:0000256" key="1">
    <source>
        <dbReference type="SAM" id="MobiDB-lite"/>
    </source>
</evidence>
<dbReference type="EMBL" id="JAIVGD010000019">
    <property type="protein sequence ID" value="KAH0751206.1"/>
    <property type="molecule type" value="Genomic_DNA"/>
</dbReference>
<feature type="region of interest" description="Disordered" evidence="1">
    <location>
        <begin position="95"/>
        <end position="127"/>
    </location>
</feature>
<evidence type="ECO:0000313" key="4">
    <source>
        <dbReference type="Proteomes" id="UP000826656"/>
    </source>
</evidence>
<accession>A0ABQ7UQN2</accession>
<feature type="region of interest" description="Disordered" evidence="1">
    <location>
        <begin position="234"/>
        <end position="264"/>
    </location>
</feature>
<feature type="region of interest" description="Disordered" evidence="1">
    <location>
        <begin position="390"/>
        <end position="414"/>
    </location>
</feature>
<dbReference type="EMBL" id="JAIVGD010000018">
    <property type="protein sequence ID" value="KAH0756531.1"/>
    <property type="molecule type" value="Genomic_DNA"/>
</dbReference>
<dbReference type="Proteomes" id="UP000826656">
    <property type="component" value="Unassembled WGS sequence"/>
</dbReference>
<evidence type="ECO:0000313" key="3">
    <source>
        <dbReference type="EMBL" id="KAH0756531.1"/>
    </source>
</evidence>
<evidence type="ECO:0000313" key="2">
    <source>
        <dbReference type="EMBL" id="KAH0751206.1"/>
    </source>
</evidence>
<reference evidence="2 4" key="1">
    <citation type="journal article" date="2021" name="bioRxiv">
        <title>Chromosome-scale and haplotype-resolved genome assembly of a tetraploid potato cultivar.</title>
        <authorList>
            <person name="Sun H."/>
            <person name="Jiao W.-B."/>
            <person name="Krause K."/>
            <person name="Campoy J.A."/>
            <person name="Goel M."/>
            <person name="Folz-Donahue K."/>
            <person name="Kukat C."/>
            <person name="Huettel B."/>
            <person name="Schneeberger K."/>
        </authorList>
    </citation>
    <scope>NUCLEOTIDE SEQUENCE [LARGE SCALE GENOMIC DNA]</scope>
    <source>
        <strain evidence="2">SolTubOtavaFocal</strain>
        <tissue evidence="2">Leaves</tissue>
    </source>
</reference>
<organism evidence="2 4">
    <name type="scientific">Solanum tuberosum</name>
    <name type="common">Potato</name>
    <dbReference type="NCBI Taxonomy" id="4113"/>
    <lineage>
        <taxon>Eukaryota</taxon>
        <taxon>Viridiplantae</taxon>
        <taxon>Streptophyta</taxon>
        <taxon>Embryophyta</taxon>
        <taxon>Tracheophyta</taxon>
        <taxon>Spermatophyta</taxon>
        <taxon>Magnoliopsida</taxon>
        <taxon>eudicotyledons</taxon>
        <taxon>Gunneridae</taxon>
        <taxon>Pentapetalae</taxon>
        <taxon>asterids</taxon>
        <taxon>lamiids</taxon>
        <taxon>Solanales</taxon>
        <taxon>Solanaceae</taxon>
        <taxon>Solanoideae</taxon>
        <taxon>Solaneae</taxon>
        <taxon>Solanum</taxon>
    </lineage>
</organism>
<feature type="compositionally biased region" description="Basic and acidic residues" evidence="1">
    <location>
        <begin position="234"/>
        <end position="259"/>
    </location>
</feature>
<comment type="caution">
    <text evidence="2">The sequence shown here is derived from an EMBL/GenBank/DDBJ whole genome shotgun (WGS) entry which is preliminary data.</text>
</comment>